<comment type="caution">
    <text evidence="1">The sequence shown here is derived from an EMBL/GenBank/DDBJ whole genome shotgun (WGS) entry which is preliminary data.</text>
</comment>
<dbReference type="Gene3D" id="3.40.50.300">
    <property type="entry name" value="P-loop containing nucleotide triphosphate hydrolases"/>
    <property type="match status" value="1"/>
</dbReference>
<reference evidence="2" key="1">
    <citation type="journal article" date="2019" name="Int. J. Syst. Evol. Microbiol.">
        <title>The Global Catalogue of Microorganisms (GCM) 10K type strain sequencing project: providing services to taxonomists for standard genome sequencing and annotation.</title>
        <authorList>
            <consortium name="The Broad Institute Genomics Platform"/>
            <consortium name="The Broad Institute Genome Sequencing Center for Infectious Disease"/>
            <person name="Wu L."/>
            <person name="Ma J."/>
        </authorList>
    </citation>
    <scope>NUCLEOTIDE SEQUENCE [LARGE SCALE GENOMIC DNA]</scope>
    <source>
        <strain evidence="2">KCTC 12907</strain>
    </source>
</reference>
<dbReference type="EMBL" id="JBHTAI010000026">
    <property type="protein sequence ID" value="MFC7152785.1"/>
    <property type="molecule type" value="Genomic_DNA"/>
</dbReference>
<dbReference type="InterPro" id="IPR027417">
    <property type="entry name" value="P-loop_NTPase"/>
</dbReference>
<dbReference type="SUPFAM" id="SSF52540">
    <property type="entry name" value="P-loop containing nucleoside triphosphate hydrolases"/>
    <property type="match status" value="1"/>
</dbReference>
<dbReference type="RefSeq" id="WP_378050924.1">
    <property type="nucleotide sequence ID" value="NZ_JBHMDN010000031.1"/>
</dbReference>
<accession>A0ABW2FP86</accession>
<name>A0ABW2FP86_9BACL</name>
<evidence type="ECO:0000313" key="2">
    <source>
        <dbReference type="Proteomes" id="UP001596378"/>
    </source>
</evidence>
<organism evidence="1 2">
    <name type="scientific">Cohnella cellulosilytica</name>
    <dbReference type="NCBI Taxonomy" id="986710"/>
    <lineage>
        <taxon>Bacteria</taxon>
        <taxon>Bacillati</taxon>
        <taxon>Bacillota</taxon>
        <taxon>Bacilli</taxon>
        <taxon>Bacillales</taxon>
        <taxon>Paenibacillaceae</taxon>
        <taxon>Cohnella</taxon>
    </lineage>
</organism>
<sequence length="185" mass="20824">MKNPKPFVVALAAVSGGGKTTITKKLAETLNNSEALYFDNYEFTNQPDDICEWVEKGANPNEWDLTPLINDLKRLLTVPAKPLSYIFVDYPFAYAHFGMNDLINFTVFVDTPLDIAMARRILRDFAQASIEEVKAELIHYLIRSRNAYINALSTIKPNSDFTIDGSSSVEAIVDMIVEEIKKRAN</sequence>
<dbReference type="NCBIfam" id="NF006085">
    <property type="entry name" value="PRK08233.1"/>
    <property type="match status" value="1"/>
</dbReference>
<evidence type="ECO:0000313" key="1">
    <source>
        <dbReference type="EMBL" id="MFC7152785.1"/>
    </source>
</evidence>
<dbReference type="Proteomes" id="UP001596378">
    <property type="component" value="Unassembled WGS sequence"/>
</dbReference>
<gene>
    <name evidence="1" type="ORF">ACFQMJ_29970</name>
</gene>
<evidence type="ECO:0008006" key="3">
    <source>
        <dbReference type="Google" id="ProtNLM"/>
    </source>
</evidence>
<protein>
    <recommendedName>
        <fullName evidence="3">Uridine kinase</fullName>
    </recommendedName>
</protein>
<keyword evidence="2" id="KW-1185">Reference proteome</keyword>
<proteinExistence type="predicted"/>